<feature type="domain" description="GAE" evidence="8">
    <location>
        <begin position="503"/>
        <end position="617"/>
    </location>
</feature>
<feature type="region of interest" description="Disordered" evidence="6">
    <location>
        <begin position="403"/>
        <end position="480"/>
    </location>
</feature>
<feature type="domain" description="VHS" evidence="7">
    <location>
        <begin position="24"/>
        <end position="160"/>
    </location>
</feature>
<dbReference type="GO" id="GO:0005829">
    <property type="term" value="C:cytosol"/>
    <property type="evidence" value="ECO:0007669"/>
    <property type="project" value="GOC"/>
</dbReference>
<dbReference type="GO" id="GO:0006895">
    <property type="term" value="P:Golgi to endosome transport"/>
    <property type="evidence" value="ECO:0007669"/>
    <property type="project" value="TreeGrafter"/>
</dbReference>
<organism evidence="10 11">
    <name type="scientific">Candida tropicalis (strain ATCC MYA-3404 / T1)</name>
    <name type="common">Yeast</name>
    <dbReference type="NCBI Taxonomy" id="294747"/>
    <lineage>
        <taxon>Eukaryota</taxon>
        <taxon>Fungi</taxon>
        <taxon>Dikarya</taxon>
        <taxon>Ascomycota</taxon>
        <taxon>Saccharomycotina</taxon>
        <taxon>Pichiomycetes</taxon>
        <taxon>Debaryomycetaceae</taxon>
        <taxon>Candida/Lodderomyces clade</taxon>
        <taxon>Candida</taxon>
    </lineage>
</organism>
<keyword evidence="3" id="KW-0653">Protein transport</keyword>
<protein>
    <recommendedName>
        <fullName evidence="12">VHS domain-containing protein</fullName>
    </recommendedName>
</protein>
<evidence type="ECO:0000259" key="8">
    <source>
        <dbReference type="PROSITE" id="PS50180"/>
    </source>
</evidence>
<evidence type="ECO:0000256" key="5">
    <source>
        <dbReference type="ARBA" id="ARBA00053552"/>
    </source>
</evidence>
<dbReference type="GO" id="GO:0043328">
    <property type="term" value="P:protein transport to vacuole involved in ubiquitin-dependent protein catabolic process via the multivesicular body sorting pathway"/>
    <property type="evidence" value="ECO:0007669"/>
    <property type="project" value="TreeGrafter"/>
</dbReference>
<keyword evidence="2" id="KW-0813">Transport</keyword>
<dbReference type="FunFam" id="1.25.40.90:FF:000008">
    <property type="entry name" value="VHS domain protein"/>
    <property type="match status" value="1"/>
</dbReference>
<dbReference type="STRING" id="294747.C5MFD4"/>
<feature type="compositionally biased region" description="Polar residues" evidence="6">
    <location>
        <begin position="471"/>
        <end position="480"/>
    </location>
</feature>
<dbReference type="PROSITE" id="PS50179">
    <property type="entry name" value="VHS"/>
    <property type="match status" value="1"/>
</dbReference>
<dbReference type="Pfam" id="PF02883">
    <property type="entry name" value="Alpha_adaptinC2"/>
    <property type="match status" value="1"/>
</dbReference>
<dbReference type="InterPro" id="IPR008153">
    <property type="entry name" value="GAE_dom"/>
</dbReference>
<proteinExistence type="predicted"/>
<dbReference type="InterPro" id="IPR004152">
    <property type="entry name" value="GAT_dom"/>
</dbReference>
<feature type="domain" description="GAT" evidence="9">
    <location>
        <begin position="187"/>
        <end position="318"/>
    </location>
</feature>
<dbReference type="GO" id="GO:0005802">
    <property type="term" value="C:trans-Golgi network"/>
    <property type="evidence" value="ECO:0007669"/>
    <property type="project" value="UniProtKB-ARBA"/>
</dbReference>
<dbReference type="InterPro" id="IPR008942">
    <property type="entry name" value="ENTH_VHS"/>
</dbReference>
<dbReference type="PANTHER" id="PTHR47180">
    <property type="entry name" value="ADP-RIBOSYLATION FACTOR-BINDING PROTEIN GGA1-RELATED"/>
    <property type="match status" value="1"/>
</dbReference>
<dbReference type="Pfam" id="PF00790">
    <property type="entry name" value="VHS"/>
    <property type="match status" value="1"/>
</dbReference>
<dbReference type="RefSeq" id="XP_002550479.1">
    <property type="nucleotide sequence ID" value="XM_002550433.1"/>
</dbReference>
<dbReference type="InterPro" id="IPR008152">
    <property type="entry name" value="Clathrin_a/b/g-adaptin_app_Ig"/>
</dbReference>
<dbReference type="Pfam" id="PF03127">
    <property type="entry name" value="GAT"/>
    <property type="match status" value="1"/>
</dbReference>
<dbReference type="SMART" id="SM00288">
    <property type="entry name" value="VHS"/>
    <property type="match status" value="1"/>
</dbReference>
<dbReference type="PANTHER" id="PTHR47180:SF1">
    <property type="entry name" value="ADP-RIBOSYLATION FACTOR-BINDING PROTEIN GGA1-RELATED"/>
    <property type="match status" value="1"/>
</dbReference>
<dbReference type="GO" id="GO:0006896">
    <property type="term" value="P:Golgi to vacuole transport"/>
    <property type="evidence" value="ECO:0007669"/>
    <property type="project" value="UniProtKB-ARBA"/>
</dbReference>
<dbReference type="Gene3D" id="1.25.40.90">
    <property type="match status" value="1"/>
</dbReference>
<dbReference type="PROSITE" id="PS50180">
    <property type="entry name" value="GAE"/>
    <property type="match status" value="1"/>
</dbReference>
<comment type="function">
    <text evidence="5">May play a role in the regulation of membrane traffic through the trans-Golgi network.</text>
</comment>
<dbReference type="Proteomes" id="UP000002037">
    <property type="component" value="Unassembled WGS sequence"/>
</dbReference>
<dbReference type="InterPro" id="IPR052653">
    <property type="entry name" value="ARF-binding"/>
</dbReference>
<dbReference type="EMBL" id="GG692400">
    <property type="protein sequence ID" value="EER31994.1"/>
    <property type="molecule type" value="Genomic_DNA"/>
</dbReference>
<dbReference type="SUPFAM" id="SSF89009">
    <property type="entry name" value="GAT-like domain"/>
    <property type="match status" value="1"/>
</dbReference>
<dbReference type="Gene3D" id="1.20.5.170">
    <property type="match status" value="1"/>
</dbReference>
<feature type="compositionally biased region" description="Polar residues" evidence="6">
    <location>
        <begin position="440"/>
        <end position="463"/>
    </location>
</feature>
<dbReference type="PROSITE" id="PS50909">
    <property type="entry name" value="GAT"/>
    <property type="match status" value="1"/>
</dbReference>
<evidence type="ECO:0000256" key="3">
    <source>
        <dbReference type="ARBA" id="ARBA00022927"/>
    </source>
</evidence>
<dbReference type="InterPro" id="IPR002014">
    <property type="entry name" value="VHS_dom"/>
</dbReference>
<comment type="subcellular location">
    <subcellularLocation>
        <location evidence="1">Golgi apparatus</location>
        <location evidence="1">trans-Golgi network</location>
    </subcellularLocation>
</comment>
<dbReference type="HOGENOM" id="CLU_017092_0_0_1"/>
<reference evidence="10 11" key="1">
    <citation type="journal article" date="2009" name="Nature">
        <title>Evolution of pathogenicity and sexual reproduction in eight Candida genomes.</title>
        <authorList>
            <person name="Butler G."/>
            <person name="Rasmussen M.D."/>
            <person name="Lin M.F."/>
            <person name="Santos M.A."/>
            <person name="Sakthikumar S."/>
            <person name="Munro C.A."/>
            <person name="Rheinbay E."/>
            <person name="Grabherr M."/>
            <person name="Forche A."/>
            <person name="Reedy J.L."/>
            <person name="Agrafioti I."/>
            <person name="Arnaud M.B."/>
            <person name="Bates S."/>
            <person name="Brown A.J."/>
            <person name="Brunke S."/>
            <person name="Costanzo M.C."/>
            <person name="Fitzpatrick D.A."/>
            <person name="de Groot P.W."/>
            <person name="Harris D."/>
            <person name="Hoyer L.L."/>
            <person name="Hube B."/>
            <person name="Klis F.M."/>
            <person name="Kodira C."/>
            <person name="Lennard N."/>
            <person name="Logue M.E."/>
            <person name="Martin R."/>
            <person name="Neiman A.M."/>
            <person name="Nikolaou E."/>
            <person name="Quail M.A."/>
            <person name="Quinn J."/>
            <person name="Santos M.C."/>
            <person name="Schmitzberger F.F."/>
            <person name="Sherlock G."/>
            <person name="Shah P."/>
            <person name="Silverstein K.A."/>
            <person name="Skrzypek M.S."/>
            <person name="Soll D."/>
            <person name="Staggs R."/>
            <person name="Stansfield I."/>
            <person name="Stumpf M.P."/>
            <person name="Sudbery P.E."/>
            <person name="Srikantha T."/>
            <person name="Zeng Q."/>
            <person name="Berman J."/>
            <person name="Berriman M."/>
            <person name="Heitman J."/>
            <person name="Gow N.A."/>
            <person name="Lorenz M.C."/>
            <person name="Birren B.W."/>
            <person name="Kellis M."/>
            <person name="Cuomo C.A."/>
        </authorList>
    </citation>
    <scope>NUCLEOTIDE SEQUENCE [LARGE SCALE GENOMIC DNA]</scope>
    <source>
        <strain evidence="11">ATCC MYA-3404 / T1</strain>
    </source>
</reference>
<keyword evidence="4" id="KW-0333">Golgi apparatus</keyword>
<evidence type="ECO:0000313" key="11">
    <source>
        <dbReference type="Proteomes" id="UP000002037"/>
    </source>
</evidence>
<accession>C5MFD4</accession>
<dbReference type="GeneID" id="8298130"/>
<dbReference type="SMART" id="SM00809">
    <property type="entry name" value="Alpha_adaptinC2"/>
    <property type="match status" value="1"/>
</dbReference>
<dbReference type="VEuPathDB" id="FungiDB:CTRG_04777"/>
<evidence type="ECO:0000259" key="9">
    <source>
        <dbReference type="PROSITE" id="PS50909"/>
    </source>
</evidence>
<keyword evidence="11" id="KW-1185">Reference proteome</keyword>
<dbReference type="Gene3D" id="1.20.58.160">
    <property type="match status" value="1"/>
</dbReference>
<name>C5MFD4_CANTT</name>
<dbReference type="Gene3D" id="2.60.40.1230">
    <property type="match status" value="1"/>
</dbReference>
<dbReference type="InterPro" id="IPR038425">
    <property type="entry name" value="GAT_sf"/>
</dbReference>
<evidence type="ECO:0000256" key="2">
    <source>
        <dbReference type="ARBA" id="ARBA00022448"/>
    </source>
</evidence>
<dbReference type="eggNOG" id="KOG1087">
    <property type="taxonomic scope" value="Eukaryota"/>
</dbReference>
<evidence type="ECO:0000256" key="4">
    <source>
        <dbReference type="ARBA" id="ARBA00023034"/>
    </source>
</evidence>
<evidence type="ECO:0000313" key="10">
    <source>
        <dbReference type="EMBL" id="EER31994.1"/>
    </source>
</evidence>
<evidence type="ECO:0000256" key="1">
    <source>
        <dbReference type="ARBA" id="ARBA00004601"/>
    </source>
</evidence>
<dbReference type="CDD" id="cd16998">
    <property type="entry name" value="VHS_GGA_fungi"/>
    <property type="match status" value="1"/>
</dbReference>
<evidence type="ECO:0008006" key="12">
    <source>
        <dbReference type="Google" id="ProtNLM"/>
    </source>
</evidence>
<dbReference type="AlphaFoldDB" id="C5MFD4"/>
<dbReference type="SUPFAM" id="SSF49348">
    <property type="entry name" value="Clathrin adaptor appendage domain"/>
    <property type="match status" value="1"/>
</dbReference>
<gene>
    <name evidence="10" type="ORF">CTRG_04777</name>
</gene>
<dbReference type="KEGG" id="ctp:CTRG_04777"/>
<dbReference type="FunFam" id="1.20.5.170:FF:000024">
    <property type="entry name" value="VHS domain-containing protein"/>
    <property type="match status" value="1"/>
</dbReference>
<dbReference type="GO" id="GO:0043130">
    <property type="term" value="F:ubiquitin binding"/>
    <property type="evidence" value="ECO:0007669"/>
    <property type="project" value="InterPro"/>
</dbReference>
<dbReference type="InterPro" id="IPR013041">
    <property type="entry name" value="Clathrin_app_Ig-like_sf"/>
</dbReference>
<dbReference type="SUPFAM" id="SSF48464">
    <property type="entry name" value="ENTH/VHS domain"/>
    <property type="match status" value="1"/>
</dbReference>
<dbReference type="GO" id="GO:0035091">
    <property type="term" value="F:phosphatidylinositol binding"/>
    <property type="evidence" value="ECO:0007669"/>
    <property type="project" value="InterPro"/>
</dbReference>
<evidence type="ECO:0000259" key="7">
    <source>
        <dbReference type="PROSITE" id="PS50179"/>
    </source>
</evidence>
<sequence length="617" mass="68280">MSSSSSSYSLDKINPKLLRRIYRACRPTNDEPNLALNLEICDYVNAKKGSAPRDAAIAVVKLIAQRDPQISELAIALLDNLVKNCGYPFHLQISRKEFLNELVKRFPERPPMRYTRVHRLILAQIEEWYQTICRTSKYKEDFGYIKDMHRLLSNKGYVFPEVKVEDVAVLNPTDNLKSLEDLQKEEAIVHSAKLQELIRRGRPQDLQEANKLMKIMAGFKDDNVQENKKQIQQDIIRLTRKVEILGEMLTSIESQGGKIDDNSDEAIIELYSAVKSSQPIINKMLEEGNEDDEEGVHKLLELNDNANKVINKFQLLRGGNVAEASKIKTGSASQELNLIDFDDEPEDVSASKEQGYTDLLSDLSNLTFGENNANTSNAIGSSGAQVNPLNLYGAGGSISLGNNSGFATPTPPVNQLQQPTPTSRPNTTASSNFDLLGDLNSPSPQLQSNTAGVAPQSSSSASNFDLLGDLNSPSPQLQSNKQLDPFALQFPSSTPSRVTTNNTGYSKMIQVAQPGGILKIEIGVQNSTSTLLQGKILFSNLQSSSVSNLTFLIAVPKSCKLDLRPQTSDKMFGFTNHGIQQDFHIENPQSKQLKIKWKVEYKYNGESKEDTGVSVLE</sequence>
<evidence type="ECO:0000256" key="6">
    <source>
        <dbReference type="SAM" id="MobiDB-lite"/>
    </source>
</evidence>
<dbReference type="OrthoDB" id="2018246at2759"/>
<feature type="compositionally biased region" description="Polar residues" evidence="6">
    <location>
        <begin position="403"/>
        <end position="433"/>
    </location>
</feature>